<dbReference type="AlphaFoldDB" id="A0A387BLC1"/>
<evidence type="ECO:0000256" key="3">
    <source>
        <dbReference type="SAM" id="Phobius"/>
    </source>
</evidence>
<dbReference type="PANTHER" id="PTHR37815:SF3">
    <property type="entry name" value="UPF0397 PROTEIN SPR0429"/>
    <property type="match status" value="1"/>
</dbReference>
<keyword evidence="1 3" id="KW-0812">Transmembrane</keyword>
<evidence type="ECO:0000313" key="5">
    <source>
        <dbReference type="Proteomes" id="UP000269374"/>
    </source>
</evidence>
<keyword evidence="2 3" id="KW-1133">Transmembrane helix</keyword>
<dbReference type="GO" id="GO:0016020">
    <property type="term" value="C:membrane"/>
    <property type="evidence" value="ECO:0007669"/>
    <property type="project" value="InterPro"/>
</dbReference>
<accession>A0A387BLC1</accession>
<dbReference type="KEGG" id="lact:D7I46_12765"/>
<feature type="transmembrane region" description="Helical" evidence="3">
    <location>
        <begin position="132"/>
        <end position="152"/>
    </location>
</feature>
<dbReference type="PANTHER" id="PTHR37815">
    <property type="entry name" value="UPF0397 PROTEIN BC_2624-RELATED"/>
    <property type="match status" value="1"/>
</dbReference>
<proteinExistence type="predicted"/>
<feature type="transmembrane region" description="Helical" evidence="3">
    <location>
        <begin position="63"/>
        <end position="84"/>
    </location>
</feature>
<feature type="transmembrane region" description="Helical" evidence="3">
    <location>
        <begin position="105"/>
        <end position="126"/>
    </location>
</feature>
<dbReference type="RefSeq" id="WP_120773216.1">
    <property type="nucleotide sequence ID" value="NZ_CP032627.1"/>
</dbReference>
<sequence>MKLMNQTNTNIKKITILAIWTAISFVLGRIFTFPIPGSAGNILTLLDVGIYSAVFLLGKREAAVIGGLSAFLLDFTAGYSNYMFFSLIIHGSQGYLAGLTRFKTLNFILSAIVMVGGYFIVGGFMYGWGSSIAGLWVNIVQVAIGFILARVVSPLIKKAGILNGFRKA</sequence>
<evidence type="ECO:0000256" key="1">
    <source>
        <dbReference type="ARBA" id="ARBA00022692"/>
    </source>
</evidence>
<keyword evidence="5" id="KW-1185">Reference proteome</keyword>
<keyword evidence="3" id="KW-0472">Membrane</keyword>
<dbReference type="OrthoDB" id="411368at2"/>
<dbReference type="Pfam" id="PF07155">
    <property type="entry name" value="ECF-ribofla_trS"/>
    <property type="match status" value="1"/>
</dbReference>
<dbReference type="Proteomes" id="UP000269374">
    <property type="component" value="Chromosome"/>
</dbReference>
<name>A0A387BLC1_9LACT</name>
<dbReference type="Gene3D" id="1.10.1760.20">
    <property type="match status" value="1"/>
</dbReference>
<reference evidence="4 5" key="1">
    <citation type="submission" date="2018-09" db="EMBL/GenBank/DDBJ databases">
        <title>Genome sequencing of strain 1JSPR-7.</title>
        <authorList>
            <person name="Heo J."/>
            <person name="Kim S.-J."/>
            <person name="Kwon S.-W."/>
        </authorList>
    </citation>
    <scope>NUCLEOTIDE SEQUENCE [LARGE SCALE GENOMIC DNA]</scope>
    <source>
        <strain evidence="4 5">1JSPR-7</strain>
    </source>
</reference>
<dbReference type="InterPro" id="IPR009825">
    <property type="entry name" value="ECF_substrate-spec-like"/>
</dbReference>
<organism evidence="4 5">
    <name type="scientific">Lactococcus allomyrinae</name>
    <dbReference type="NCBI Taxonomy" id="2419773"/>
    <lineage>
        <taxon>Bacteria</taxon>
        <taxon>Bacillati</taxon>
        <taxon>Bacillota</taxon>
        <taxon>Bacilli</taxon>
        <taxon>Lactobacillales</taxon>
        <taxon>Streptococcaceae</taxon>
        <taxon>Lactococcus</taxon>
    </lineage>
</organism>
<evidence type="ECO:0000256" key="2">
    <source>
        <dbReference type="ARBA" id="ARBA00022989"/>
    </source>
</evidence>
<evidence type="ECO:0000313" key="4">
    <source>
        <dbReference type="EMBL" id="AYG01847.1"/>
    </source>
</evidence>
<gene>
    <name evidence="4" type="ORF">D7I46_12765</name>
</gene>
<protein>
    <submittedName>
        <fullName evidence="4">Thiamine transporter</fullName>
    </submittedName>
</protein>
<dbReference type="EMBL" id="CP032627">
    <property type="protein sequence ID" value="AYG01847.1"/>
    <property type="molecule type" value="Genomic_DNA"/>
</dbReference>